<keyword evidence="1" id="KW-1133">Transmembrane helix</keyword>
<comment type="caution">
    <text evidence="2">The sequence shown here is derived from an EMBL/GenBank/DDBJ whole genome shotgun (WGS) entry which is preliminary data.</text>
</comment>
<name>I3D2H2_9ARCH</name>
<protein>
    <submittedName>
        <fullName evidence="2">Uncharacterized protein</fullName>
    </submittedName>
</protein>
<accession>I3D2H2</accession>
<feature type="transmembrane region" description="Helical" evidence="1">
    <location>
        <begin position="33"/>
        <end position="49"/>
    </location>
</feature>
<keyword evidence="1" id="KW-0472">Membrane</keyword>
<evidence type="ECO:0000313" key="3">
    <source>
        <dbReference type="Proteomes" id="UP000003423"/>
    </source>
</evidence>
<evidence type="ECO:0000313" key="2">
    <source>
        <dbReference type="EMBL" id="EIJ65915.1"/>
    </source>
</evidence>
<organism evidence="2 3">
    <name type="scientific">Candidatus Nitrosopumilus salarius BD31</name>
    <dbReference type="NCBI Taxonomy" id="859350"/>
    <lineage>
        <taxon>Archaea</taxon>
        <taxon>Nitrososphaerota</taxon>
        <taxon>Nitrososphaeria</taxon>
        <taxon>Nitrosopumilales</taxon>
        <taxon>Nitrosopumilaceae</taxon>
        <taxon>Nitrosopumilus</taxon>
    </lineage>
</organism>
<reference evidence="2 3" key="1">
    <citation type="journal article" date="2012" name="J. Bacteriol.">
        <title>Genome sequence of "Candidatus Nitrosopumilus salaria" BD31, an ammonia-oxidizing archaeon from the San Francisco Bay estuary.</title>
        <authorList>
            <person name="Mosier A.C."/>
            <person name="Allen E.E."/>
            <person name="Kim M."/>
            <person name="Ferriera S."/>
            <person name="Francis C.A."/>
        </authorList>
    </citation>
    <scope>NUCLEOTIDE SEQUENCE [LARGE SCALE GENOMIC DNA]</scope>
    <source>
        <strain evidence="2 3">BD31</strain>
    </source>
</reference>
<feature type="transmembrane region" description="Helical" evidence="1">
    <location>
        <begin position="7"/>
        <end position="27"/>
    </location>
</feature>
<dbReference type="AlphaFoldDB" id="I3D2H2"/>
<keyword evidence="1" id="KW-0812">Transmembrane</keyword>
<gene>
    <name evidence="2" type="ORF">BD31_I0004</name>
</gene>
<proteinExistence type="predicted"/>
<sequence length="85" mass="9601">MERKNRIIVMYLVGAGIVAFFGLLFMYPTIMSELGASLLIFGGIGYGIYKLAKKKLDKKIAIIIGIVFGLILYLMFSYYTYLQNS</sequence>
<evidence type="ECO:0000256" key="1">
    <source>
        <dbReference type="SAM" id="Phobius"/>
    </source>
</evidence>
<dbReference type="PATRIC" id="fig|859350.6.peg.930"/>
<dbReference type="EMBL" id="AEXL02000090">
    <property type="protein sequence ID" value="EIJ65915.1"/>
    <property type="molecule type" value="Genomic_DNA"/>
</dbReference>
<feature type="transmembrane region" description="Helical" evidence="1">
    <location>
        <begin position="61"/>
        <end position="81"/>
    </location>
</feature>
<dbReference type="Proteomes" id="UP000003423">
    <property type="component" value="Unassembled WGS sequence"/>
</dbReference>
<keyword evidence="3" id="KW-1185">Reference proteome</keyword>
<dbReference type="RefSeq" id="WP_008299293.1">
    <property type="nucleotide sequence ID" value="NZ_AEXL02000090.1"/>
</dbReference>